<evidence type="ECO:0000313" key="3">
    <source>
        <dbReference type="Proteomes" id="UP001066276"/>
    </source>
</evidence>
<sequence length="146" mass="16989">MSSRERCLSQYRTPVQTDSMSSRERCLSQYRTPVQTDSMRSRERCLSQYRTPVQTDSMSSRERCLSQYRIQSRLTQCAAEQASPQPFSSVKVYEDKGPSSHGSSVTTVVRTQHSLRPRRRFETRHCFGVVSHPSLILTYLQRMLLF</sequence>
<organism evidence="2 3">
    <name type="scientific">Pleurodeles waltl</name>
    <name type="common">Iberian ribbed newt</name>
    <dbReference type="NCBI Taxonomy" id="8319"/>
    <lineage>
        <taxon>Eukaryota</taxon>
        <taxon>Metazoa</taxon>
        <taxon>Chordata</taxon>
        <taxon>Craniata</taxon>
        <taxon>Vertebrata</taxon>
        <taxon>Euteleostomi</taxon>
        <taxon>Amphibia</taxon>
        <taxon>Batrachia</taxon>
        <taxon>Caudata</taxon>
        <taxon>Salamandroidea</taxon>
        <taxon>Salamandridae</taxon>
        <taxon>Pleurodelinae</taxon>
        <taxon>Pleurodeles</taxon>
    </lineage>
</organism>
<feature type="region of interest" description="Disordered" evidence="1">
    <location>
        <begin position="1"/>
        <end position="25"/>
    </location>
</feature>
<reference evidence="2" key="1">
    <citation type="journal article" date="2022" name="bioRxiv">
        <title>Sequencing and chromosome-scale assembly of the giantPleurodeles waltlgenome.</title>
        <authorList>
            <person name="Brown T."/>
            <person name="Elewa A."/>
            <person name="Iarovenko S."/>
            <person name="Subramanian E."/>
            <person name="Araus A.J."/>
            <person name="Petzold A."/>
            <person name="Susuki M."/>
            <person name="Suzuki K.-i.T."/>
            <person name="Hayashi T."/>
            <person name="Toyoda A."/>
            <person name="Oliveira C."/>
            <person name="Osipova E."/>
            <person name="Leigh N.D."/>
            <person name="Simon A."/>
            <person name="Yun M.H."/>
        </authorList>
    </citation>
    <scope>NUCLEOTIDE SEQUENCE</scope>
    <source>
        <strain evidence="2">20211129_DDA</strain>
        <tissue evidence="2">Liver</tissue>
    </source>
</reference>
<gene>
    <name evidence="2" type="ORF">NDU88_008474</name>
</gene>
<comment type="caution">
    <text evidence="2">The sequence shown here is derived from an EMBL/GenBank/DDBJ whole genome shotgun (WGS) entry which is preliminary data.</text>
</comment>
<feature type="region of interest" description="Disordered" evidence="1">
    <location>
        <begin position="38"/>
        <end position="60"/>
    </location>
</feature>
<feature type="compositionally biased region" description="Polar residues" evidence="1">
    <location>
        <begin position="10"/>
        <end position="20"/>
    </location>
</feature>
<dbReference type="EMBL" id="JANPWB010000011">
    <property type="protein sequence ID" value="KAJ1130118.1"/>
    <property type="molecule type" value="Genomic_DNA"/>
</dbReference>
<evidence type="ECO:0000256" key="1">
    <source>
        <dbReference type="SAM" id="MobiDB-lite"/>
    </source>
</evidence>
<dbReference type="Proteomes" id="UP001066276">
    <property type="component" value="Chromosome 7"/>
</dbReference>
<evidence type="ECO:0000313" key="2">
    <source>
        <dbReference type="EMBL" id="KAJ1130118.1"/>
    </source>
</evidence>
<dbReference type="AlphaFoldDB" id="A0AAV7PPE6"/>
<proteinExistence type="predicted"/>
<accession>A0AAV7PPE6</accession>
<keyword evidence="3" id="KW-1185">Reference proteome</keyword>
<feature type="compositionally biased region" description="Polar residues" evidence="1">
    <location>
        <begin position="48"/>
        <end position="58"/>
    </location>
</feature>
<protein>
    <submittedName>
        <fullName evidence="2">Uncharacterized protein</fullName>
    </submittedName>
</protein>
<name>A0AAV7PPE6_PLEWA</name>